<evidence type="ECO:0000259" key="2">
    <source>
        <dbReference type="PROSITE" id="PS51819"/>
    </source>
</evidence>
<protein>
    <submittedName>
        <fullName evidence="3">Glyoxalase/bleomycin resistance protein/dioxygenase superfamily protein</fullName>
    </submittedName>
</protein>
<dbReference type="EMBL" id="VIVR01000001">
    <property type="protein sequence ID" value="TWE18681.1"/>
    <property type="molecule type" value="Genomic_DNA"/>
</dbReference>
<dbReference type="InterPro" id="IPR037523">
    <property type="entry name" value="VOC_core"/>
</dbReference>
<dbReference type="GO" id="GO:0046872">
    <property type="term" value="F:metal ion binding"/>
    <property type="evidence" value="ECO:0007669"/>
    <property type="project" value="UniProtKB-KW"/>
</dbReference>
<dbReference type="InterPro" id="IPR051332">
    <property type="entry name" value="Fosfomycin_Res_Enzymes"/>
</dbReference>
<dbReference type="Proteomes" id="UP000318416">
    <property type="component" value="Unassembled WGS sequence"/>
</dbReference>
<dbReference type="RefSeq" id="WP_145792045.1">
    <property type="nucleotide sequence ID" value="NZ_BAAABR010000009.1"/>
</dbReference>
<keyword evidence="3" id="KW-0560">Oxidoreductase</keyword>
<comment type="caution">
    <text evidence="3">The sequence shown here is derived from an EMBL/GenBank/DDBJ whole genome shotgun (WGS) entry which is preliminary data.</text>
</comment>
<evidence type="ECO:0000256" key="1">
    <source>
        <dbReference type="ARBA" id="ARBA00022723"/>
    </source>
</evidence>
<dbReference type="PROSITE" id="PS00934">
    <property type="entry name" value="GLYOXALASE_I_1"/>
    <property type="match status" value="1"/>
</dbReference>
<feature type="domain" description="VOC" evidence="2">
    <location>
        <begin position="13"/>
        <end position="137"/>
    </location>
</feature>
<dbReference type="PANTHER" id="PTHR36113">
    <property type="entry name" value="LYASE, PUTATIVE-RELATED-RELATED"/>
    <property type="match status" value="1"/>
</dbReference>
<reference evidence="3 4" key="1">
    <citation type="submission" date="2019-06" db="EMBL/GenBank/DDBJ databases">
        <title>Sequencing the genomes of 1000 actinobacteria strains.</title>
        <authorList>
            <person name="Klenk H.-P."/>
        </authorList>
    </citation>
    <scope>NUCLEOTIDE SEQUENCE [LARGE SCALE GENOMIC DNA]</scope>
    <source>
        <strain evidence="3 4">DSM 41649</strain>
    </source>
</reference>
<sequence>MSSTVTAPLQTLQTGHIGLNVTDLDRSTAFYQQVLGLEPAGEGTDPERRYAFLAREGKLVLTLWQQSTGSFATAGPGLHHLSFQVESLAEVQAAERTLRELGAEFAYEGVVPHGEGSASGGIFFTDPDGIRLEIYTPKGVDETAVAPTAAAPTCGFF</sequence>
<dbReference type="GO" id="GO:0004462">
    <property type="term" value="F:lactoylglutathione lyase activity"/>
    <property type="evidence" value="ECO:0007669"/>
    <property type="project" value="InterPro"/>
</dbReference>
<dbReference type="Gene3D" id="3.10.180.10">
    <property type="entry name" value="2,3-Dihydroxybiphenyl 1,2-Dioxygenase, domain 1"/>
    <property type="match status" value="1"/>
</dbReference>
<dbReference type="InterPro" id="IPR004360">
    <property type="entry name" value="Glyas_Fos-R_dOase_dom"/>
</dbReference>
<evidence type="ECO:0000313" key="3">
    <source>
        <dbReference type="EMBL" id="TWE18681.1"/>
    </source>
</evidence>
<proteinExistence type="predicted"/>
<dbReference type="AlphaFoldDB" id="A0A561ESX8"/>
<evidence type="ECO:0000313" key="4">
    <source>
        <dbReference type="Proteomes" id="UP000318416"/>
    </source>
</evidence>
<dbReference type="OrthoDB" id="115162at2"/>
<accession>A0A561ESX8</accession>
<name>A0A561ESX8_9ACTN</name>
<dbReference type="PROSITE" id="PS51819">
    <property type="entry name" value="VOC"/>
    <property type="match status" value="1"/>
</dbReference>
<organism evidence="3 4">
    <name type="scientific">Kitasatospora atroaurantiaca</name>
    <dbReference type="NCBI Taxonomy" id="285545"/>
    <lineage>
        <taxon>Bacteria</taxon>
        <taxon>Bacillati</taxon>
        <taxon>Actinomycetota</taxon>
        <taxon>Actinomycetes</taxon>
        <taxon>Kitasatosporales</taxon>
        <taxon>Streptomycetaceae</taxon>
        <taxon>Kitasatospora</taxon>
    </lineage>
</organism>
<gene>
    <name evidence="3" type="ORF">FB465_3769</name>
</gene>
<dbReference type="SUPFAM" id="SSF54593">
    <property type="entry name" value="Glyoxalase/Bleomycin resistance protein/Dihydroxybiphenyl dioxygenase"/>
    <property type="match status" value="1"/>
</dbReference>
<keyword evidence="4" id="KW-1185">Reference proteome</keyword>
<dbReference type="CDD" id="cd06587">
    <property type="entry name" value="VOC"/>
    <property type="match status" value="1"/>
</dbReference>
<keyword evidence="1" id="KW-0479">Metal-binding</keyword>
<dbReference type="GO" id="GO:0051213">
    <property type="term" value="F:dioxygenase activity"/>
    <property type="evidence" value="ECO:0007669"/>
    <property type="project" value="UniProtKB-KW"/>
</dbReference>
<dbReference type="InterPro" id="IPR029068">
    <property type="entry name" value="Glyas_Bleomycin-R_OHBP_Dase"/>
</dbReference>
<keyword evidence="3" id="KW-0223">Dioxygenase</keyword>
<dbReference type="InterPro" id="IPR018146">
    <property type="entry name" value="Glyoxalase_1_CS"/>
</dbReference>
<dbReference type="Pfam" id="PF00903">
    <property type="entry name" value="Glyoxalase"/>
    <property type="match status" value="1"/>
</dbReference>
<dbReference type="PANTHER" id="PTHR36113:SF6">
    <property type="entry name" value="FOSFOMYCIN RESISTANCE PROTEIN FOSX"/>
    <property type="match status" value="1"/>
</dbReference>